<gene>
    <name evidence="1" type="ORF">M9H77_11114</name>
</gene>
<dbReference type="EMBL" id="CM044703">
    <property type="protein sequence ID" value="KAI5670750.1"/>
    <property type="molecule type" value="Genomic_DNA"/>
</dbReference>
<accession>A0ACC0BDP3</accession>
<name>A0ACC0BDP3_CATRO</name>
<dbReference type="Proteomes" id="UP001060085">
    <property type="component" value="Linkage Group LG03"/>
</dbReference>
<keyword evidence="2" id="KW-1185">Reference proteome</keyword>
<evidence type="ECO:0000313" key="2">
    <source>
        <dbReference type="Proteomes" id="UP001060085"/>
    </source>
</evidence>
<organism evidence="1 2">
    <name type="scientific">Catharanthus roseus</name>
    <name type="common">Madagascar periwinkle</name>
    <name type="synonym">Vinca rosea</name>
    <dbReference type="NCBI Taxonomy" id="4058"/>
    <lineage>
        <taxon>Eukaryota</taxon>
        <taxon>Viridiplantae</taxon>
        <taxon>Streptophyta</taxon>
        <taxon>Embryophyta</taxon>
        <taxon>Tracheophyta</taxon>
        <taxon>Spermatophyta</taxon>
        <taxon>Magnoliopsida</taxon>
        <taxon>eudicotyledons</taxon>
        <taxon>Gunneridae</taxon>
        <taxon>Pentapetalae</taxon>
        <taxon>asterids</taxon>
        <taxon>lamiids</taxon>
        <taxon>Gentianales</taxon>
        <taxon>Apocynaceae</taxon>
        <taxon>Rauvolfioideae</taxon>
        <taxon>Vinceae</taxon>
        <taxon>Catharanthinae</taxon>
        <taxon>Catharanthus</taxon>
    </lineage>
</organism>
<comment type="caution">
    <text evidence="1">The sequence shown here is derived from an EMBL/GenBank/DDBJ whole genome shotgun (WGS) entry which is preliminary data.</text>
</comment>
<reference evidence="2" key="1">
    <citation type="journal article" date="2023" name="Nat. Plants">
        <title>Single-cell RNA sequencing provides a high-resolution roadmap for understanding the multicellular compartmentation of specialized metabolism.</title>
        <authorList>
            <person name="Sun S."/>
            <person name="Shen X."/>
            <person name="Li Y."/>
            <person name="Li Y."/>
            <person name="Wang S."/>
            <person name="Li R."/>
            <person name="Zhang H."/>
            <person name="Shen G."/>
            <person name="Guo B."/>
            <person name="Wei J."/>
            <person name="Xu J."/>
            <person name="St-Pierre B."/>
            <person name="Chen S."/>
            <person name="Sun C."/>
        </authorList>
    </citation>
    <scope>NUCLEOTIDE SEQUENCE [LARGE SCALE GENOMIC DNA]</scope>
</reference>
<proteinExistence type="predicted"/>
<protein>
    <submittedName>
        <fullName evidence="1">Uncharacterized protein</fullName>
    </submittedName>
</protein>
<evidence type="ECO:0000313" key="1">
    <source>
        <dbReference type="EMBL" id="KAI5670750.1"/>
    </source>
</evidence>
<sequence length="109" mass="12404">MKDASEENDVFSFGIILMELLTGKEPIDENPTRDQDYHLPNVMRAAILDDQITELYHPDIILSQSKDQRAVTEDRVLRLFQLSMACCSPSPSLRPDAKQILCKLEELGK</sequence>